<protein>
    <submittedName>
        <fullName evidence="8">rRNA methyltransferase</fullName>
    </submittedName>
</protein>
<dbReference type="GO" id="GO:0032259">
    <property type="term" value="P:methylation"/>
    <property type="evidence" value="ECO:0007669"/>
    <property type="project" value="UniProtKB-KW"/>
</dbReference>
<evidence type="ECO:0000256" key="5">
    <source>
        <dbReference type="ARBA" id="ARBA00022694"/>
    </source>
</evidence>
<dbReference type="InterPro" id="IPR029028">
    <property type="entry name" value="Alpha/beta_knot_MTases"/>
</dbReference>
<keyword evidence="1" id="KW-0820">tRNA-binding</keyword>
<evidence type="ECO:0000256" key="3">
    <source>
        <dbReference type="ARBA" id="ARBA00022679"/>
    </source>
</evidence>
<gene>
    <name evidence="8" type="ORF">Y10_25650</name>
</gene>
<accession>A0ABQ5MLH0</accession>
<dbReference type="InterPro" id="IPR001537">
    <property type="entry name" value="SpoU_MeTrfase"/>
</dbReference>
<dbReference type="CDD" id="cd18082">
    <property type="entry name" value="SpoU-like_family"/>
    <property type="match status" value="1"/>
</dbReference>
<dbReference type="SUPFAM" id="SSF75217">
    <property type="entry name" value="alpha/beta knot"/>
    <property type="match status" value="1"/>
</dbReference>
<dbReference type="Proteomes" id="UP001143543">
    <property type="component" value="Unassembled WGS sequence"/>
</dbReference>
<feature type="domain" description="tRNA/rRNA methyltransferase SpoU type" evidence="7">
    <location>
        <begin position="17"/>
        <end position="160"/>
    </location>
</feature>
<dbReference type="PANTHER" id="PTHR43453:SF1">
    <property type="entry name" value="TRNA_RRNA METHYLTRANSFERASE SPOU TYPE DOMAIN-CONTAINING PROTEIN"/>
    <property type="match status" value="1"/>
</dbReference>
<keyword evidence="9" id="KW-1185">Reference proteome</keyword>
<evidence type="ECO:0000313" key="8">
    <source>
        <dbReference type="EMBL" id="GLB50197.1"/>
    </source>
</evidence>
<keyword evidence="3" id="KW-0808">Transferase</keyword>
<evidence type="ECO:0000256" key="4">
    <source>
        <dbReference type="ARBA" id="ARBA00022691"/>
    </source>
</evidence>
<keyword evidence="4" id="KW-0949">S-adenosyl-L-methionine</keyword>
<dbReference type="PANTHER" id="PTHR43453">
    <property type="entry name" value="RRNA METHYLASE-LIKE"/>
    <property type="match status" value="1"/>
</dbReference>
<sequence>MQLTHDQNQFSKRQFPITIVCDTITSPANVGAIFRAADAFGVEKVMFCGGIPDFGKRMRKTSRSTEQYVPFEVTQEETLQAVEKLKEEGYTICAVEITANSVPLNKVNFKDFAKVALVLGAENFGVNNAVLQISDVVTHITMYGNNSSMNVAQALTIALYESTNALG</sequence>
<dbReference type="RefSeq" id="WP_281765829.1">
    <property type="nucleotide sequence ID" value="NZ_BRVO01000003.1"/>
</dbReference>
<dbReference type="GO" id="GO:0008168">
    <property type="term" value="F:methyltransferase activity"/>
    <property type="evidence" value="ECO:0007669"/>
    <property type="project" value="UniProtKB-KW"/>
</dbReference>
<evidence type="ECO:0000256" key="6">
    <source>
        <dbReference type="ARBA" id="ARBA00022884"/>
    </source>
</evidence>
<keyword evidence="6" id="KW-0694">RNA-binding</keyword>
<dbReference type="EMBL" id="BRVO01000003">
    <property type="protein sequence ID" value="GLB50197.1"/>
    <property type="molecule type" value="Genomic_DNA"/>
</dbReference>
<evidence type="ECO:0000256" key="1">
    <source>
        <dbReference type="ARBA" id="ARBA00022555"/>
    </source>
</evidence>
<name>A0ABQ5MLH0_9FLAO</name>
<evidence type="ECO:0000313" key="9">
    <source>
        <dbReference type="Proteomes" id="UP001143543"/>
    </source>
</evidence>
<dbReference type="InterPro" id="IPR033671">
    <property type="entry name" value="TrmH"/>
</dbReference>
<dbReference type="Gene3D" id="3.40.1280.10">
    <property type="match status" value="1"/>
</dbReference>
<keyword evidence="2 8" id="KW-0489">Methyltransferase</keyword>
<organism evidence="8 9">
    <name type="scientific">Neptunitalea lumnitzerae</name>
    <dbReference type="NCBI Taxonomy" id="2965509"/>
    <lineage>
        <taxon>Bacteria</taxon>
        <taxon>Pseudomonadati</taxon>
        <taxon>Bacteroidota</taxon>
        <taxon>Flavobacteriia</taxon>
        <taxon>Flavobacteriales</taxon>
        <taxon>Flavobacteriaceae</taxon>
        <taxon>Neptunitalea</taxon>
    </lineage>
</organism>
<dbReference type="InterPro" id="IPR029026">
    <property type="entry name" value="tRNA_m1G_MTases_N"/>
</dbReference>
<evidence type="ECO:0000256" key="2">
    <source>
        <dbReference type="ARBA" id="ARBA00022603"/>
    </source>
</evidence>
<keyword evidence="5" id="KW-0819">tRNA processing</keyword>
<dbReference type="Pfam" id="PF00588">
    <property type="entry name" value="SpoU_methylase"/>
    <property type="match status" value="1"/>
</dbReference>
<evidence type="ECO:0000259" key="7">
    <source>
        <dbReference type="Pfam" id="PF00588"/>
    </source>
</evidence>
<proteinExistence type="predicted"/>
<reference evidence="8" key="1">
    <citation type="submission" date="2022-07" db="EMBL/GenBank/DDBJ databases">
        <title>Taxonomy of Novel Oxalotrophic and Methylotrophic Bacteria.</title>
        <authorList>
            <person name="Sahin N."/>
            <person name="Tani A."/>
        </authorList>
    </citation>
    <scope>NUCLEOTIDE SEQUENCE</scope>
    <source>
        <strain evidence="8">Y10</strain>
    </source>
</reference>
<comment type="caution">
    <text evidence="8">The sequence shown here is derived from an EMBL/GenBank/DDBJ whole genome shotgun (WGS) entry which is preliminary data.</text>
</comment>